<dbReference type="OrthoDB" id="9803764at2"/>
<protein>
    <submittedName>
        <fullName evidence="5">Helix-turn-helix domain-containing protein</fullName>
    </submittedName>
</protein>
<dbReference type="Proteomes" id="UP000302163">
    <property type="component" value="Chromosome"/>
</dbReference>
<keyword evidence="2" id="KW-0238">DNA-binding</keyword>
<dbReference type="InterPro" id="IPR052158">
    <property type="entry name" value="INH-QAR"/>
</dbReference>
<dbReference type="CDD" id="cd03137">
    <property type="entry name" value="GATase1_AraC_1"/>
    <property type="match status" value="1"/>
</dbReference>
<dbReference type="Pfam" id="PF12833">
    <property type="entry name" value="HTH_18"/>
    <property type="match status" value="1"/>
</dbReference>
<evidence type="ECO:0000259" key="4">
    <source>
        <dbReference type="PROSITE" id="PS01124"/>
    </source>
</evidence>
<dbReference type="GO" id="GO:0003700">
    <property type="term" value="F:DNA-binding transcription factor activity"/>
    <property type="evidence" value="ECO:0007669"/>
    <property type="project" value="InterPro"/>
</dbReference>
<dbReference type="InterPro" id="IPR029062">
    <property type="entry name" value="Class_I_gatase-like"/>
</dbReference>
<keyword evidence="1" id="KW-0805">Transcription regulation</keyword>
<dbReference type="InterPro" id="IPR002818">
    <property type="entry name" value="DJ-1/PfpI"/>
</dbReference>
<dbReference type="InterPro" id="IPR018062">
    <property type="entry name" value="HTH_AraC-typ_CS"/>
</dbReference>
<keyword evidence="3" id="KW-0804">Transcription</keyword>
<dbReference type="Gene3D" id="3.40.50.880">
    <property type="match status" value="1"/>
</dbReference>
<dbReference type="SUPFAM" id="SSF46689">
    <property type="entry name" value="Homeodomain-like"/>
    <property type="match status" value="2"/>
</dbReference>
<dbReference type="EMBL" id="CP040428">
    <property type="protein sequence ID" value="QCT19506.1"/>
    <property type="molecule type" value="Genomic_DNA"/>
</dbReference>
<name>A0A4P8YI45_9ENTR</name>
<sequence length="318" mass="35452">MNQLKVALIVMPGFSPFHISAPAIIFGPVLPEQPLFHLQYCAERPGMVASEQGMFVEASGDLSAAAQADIVIVPWWPHLEASPSPALIAALREARQRGARVVGLCLGTWVLARAGLLDGRRAATHWESEADFVRHFPQVHLDTNALYVDDDGLITSAGTAASLDCCLYIVRQYCGSRIANRIARRMVIPPYREGGQAQFIERPVPETTRDTHINTLLDHLRNNLDSQHSLDTLAHFVAMSRRTFTRHFQRATGMSVGEWLTAERLSRSQELLESSSHSVDFIASTTGFQSPVTFRQRFKARYGVSPSEWRRTFRGKEG</sequence>
<organism evidence="5 6">
    <name type="scientific">Jejubacter calystegiae</name>
    <dbReference type="NCBI Taxonomy" id="2579935"/>
    <lineage>
        <taxon>Bacteria</taxon>
        <taxon>Pseudomonadati</taxon>
        <taxon>Pseudomonadota</taxon>
        <taxon>Gammaproteobacteria</taxon>
        <taxon>Enterobacterales</taxon>
        <taxon>Enterobacteriaceae</taxon>
        <taxon>Jejubacter</taxon>
    </lineage>
</organism>
<proteinExistence type="predicted"/>
<dbReference type="AlphaFoldDB" id="A0A4P8YI45"/>
<dbReference type="InterPro" id="IPR018060">
    <property type="entry name" value="HTH_AraC"/>
</dbReference>
<dbReference type="Pfam" id="PF01965">
    <property type="entry name" value="DJ-1_PfpI"/>
    <property type="match status" value="1"/>
</dbReference>
<dbReference type="PANTHER" id="PTHR43130">
    <property type="entry name" value="ARAC-FAMILY TRANSCRIPTIONAL REGULATOR"/>
    <property type="match status" value="1"/>
</dbReference>
<dbReference type="PANTHER" id="PTHR43130:SF3">
    <property type="entry name" value="HTH-TYPE TRANSCRIPTIONAL REGULATOR RV1931C"/>
    <property type="match status" value="1"/>
</dbReference>
<evidence type="ECO:0000256" key="3">
    <source>
        <dbReference type="ARBA" id="ARBA00023163"/>
    </source>
</evidence>
<evidence type="ECO:0000313" key="6">
    <source>
        <dbReference type="Proteomes" id="UP000302163"/>
    </source>
</evidence>
<dbReference type="GO" id="GO:0043565">
    <property type="term" value="F:sequence-specific DNA binding"/>
    <property type="evidence" value="ECO:0007669"/>
    <property type="project" value="InterPro"/>
</dbReference>
<dbReference type="InterPro" id="IPR009057">
    <property type="entry name" value="Homeodomain-like_sf"/>
</dbReference>
<dbReference type="KEGG" id="izh:FEM41_07505"/>
<accession>A0A4P8YI45</accession>
<feature type="domain" description="HTH araC/xylS-type" evidence="4">
    <location>
        <begin position="214"/>
        <end position="312"/>
    </location>
</feature>
<dbReference type="SMART" id="SM00342">
    <property type="entry name" value="HTH_ARAC"/>
    <property type="match status" value="1"/>
</dbReference>
<dbReference type="PROSITE" id="PS01124">
    <property type="entry name" value="HTH_ARAC_FAMILY_2"/>
    <property type="match status" value="1"/>
</dbReference>
<evidence type="ECO:0000256" key="1">
    <source>
        <dbReference type="ARBA" id="ARBA00023015"/>
    </source>
</evidence>
<reference evidence="5 6" key="1">
    <citation type="submission" date="2019-05" db="EMBL/GenBank/DDBJ databases">
        <title>Complete genome sequence of Izhakiella calystegiae KSNA2, an endophyte isolated from beach morning glory (Calystegia soldanella).</title>
        <authorList>
            <person name="Jiang L."/>
            <person name="Jeong J.C."/>
            <person name="Kim C.Y."/>
            <person name="Kim D.H."/>
            <person name="Kim S.W."/>
            <person name="Lee j."/>
        </authorList>
    </citation>
    <scope>NUCLEOTIDE SEQUENCE [LARGE SCALE GENOMIC DNA]</scope>
    <source>
        <strain evidence="5 6">KSNA2</strain>
    </source>
</reference>
<dbReference type="PROSITE" id="PS00041">
    <property type="entry name" value="HTH_ARAC_FAMILY_1"/>
    <property type="match status" value="1"/>
</dbReference>
<dbReference type="RefSeq" id="WP_138095389.1">
    <property type="nucleotide sequence ID" value="NZ_CP040428.1"/>
</dbReference>
<dbReference type="Gene3D" id="1.10.10.60">
    <property type="entry name" value="Homeodomain-like"/>
    <property type="match status" value="1"/>
</dbReference>
<evidence type="ECO:0000313" key="5">
    <source>
        <dbReference type="EMBL" id="QCT19506.1"/>
    </source>
</evidence>
<keyword evidence="6" id="KW-1185">Reference proteome</keyword>
<evidence type="ECO:0000256" key="2">
    <source>
        <dbReference type="ARBA" id="ARBA00023125"/>
    </source>
</evidence>
<dbReference type="SUPFAM" id="SSF52317">
    <property type="entry name" value="Class I glutamine amidotransferase-like"/>
    <property type="match status" value="1"/>
</dbReference>
<gene>
    <name evidence="5" type="ORF">FEM41_07505</name>
</gene>